<dbReference type="RefSeq" id="WP_112282805.1">
    <property type="nucleotide sequence ID" value="NZ_MASW01000005.1"/>
</dbReference>
<keyword evidence="2" id="KW-1003">Cell membrane</keyword>
<dbReference type="PANTHER" id="PTHR30509">
    <property type="entry name" value="P-HYDROXYBENZOIC ACID EFFLUX PUMP SUBUNIT-RELATED"/>
    <property type="match status" value="1"/>
</dbReference>
<organism evidence="8 9">
    <name type="scientific">Prauserella muralis</name>
    <dbReference type="NCBI Taxonomy" id="588067"/>
    <lineage>
        <taxon>Bacteria</taxon>
        <taxon>Bacillati</taxon>
        <taxon>Actinomycetota</taxon>
        <taxon>Actinomycetes</taxon>
        <taxon>Pseudonocardiales</taxon>
        <taxon>Pseudonocardiaceae</taxon>
        <taxon>Prauserella</taxon>
    </lineage>
</organism>
<proteinExistence type="inferred from homology"/>
<comment type="caution">
    <text evidence="8">The sequence shown here is derived from an EMBL/GenBank/DDBJ whole genome shotgun (WGS) entry which is preliminary data.</text>
</comment>
<accession>A0A2V4ANE1</accession>
<keyword evidence="5" id="KW-0472">Membrane</keyword>
<keyword evidence="3" id="KW-0812">Transmembrane</keyword>
<protein>
    <recommendedName>
        <fullName evidence="7">Integral membrane bound transporter domain-containing protein</fullName>
    </recommendedName>
</protein>
<dbReference type="Proteomes" id="UP000249915">
    <property type="component" value="Unassembled WGS sequence"/>
</dbReference>
<reference evidence="8 9" key="1">
    <citation type="submission" date="2016-07" db="EMBL/GenBank/DDBJ databases">
        <title>Draft genome sequence of Prauserella muralis DSM 45305, isolated from a mould-covered wall in an indoor environment.</title>
        <authorList>
            <person name="Ruckert C."/>
            <person name="Albersmeier A."/>
            <person name="Jiang C.-L."/>
            <person name="Jiang Y."/>
            <person name="Kalinowski J."/>
            <person name="Schneider O."/>
            <person name="Winkler A."/>
            <person name="Zotchev S.B."/>
        </authorList>
    </citation>
    <scope>NUCLEOTIDE SEQUENCE [LARGE SCALE GENOMIC DNA]</scope>
    <source>
        <strain evidence="8 9">DSM 45305</strain>
    </source>
</reference>
<feature type="domain" description="Integral membrane bound transporter" evidence="7">
    <location>
        <begin position="42"/>
        <end position="163"/>
    </location>
</feature>
<evidence type="ECO:0000313" key="8">
    <source>
        <dbReference type="EMBL" id="PXY22203.1"/>
    </source>
</evidence>
<name>A0A2V4ANE1_9PSEU</name>
<dbReference type="Pfam" id="PF13515">
    <property type="entry name" value="FUSC_2"/>
    <property type="match status" value="1"/>
</dbReference>
<evidence type="ECO:0000256" key="2">
    <source>
        <dbReference type="ARBA" id="ARBA00022475"/>
    </source>
</evidence>
<evidence type="ECO:0000256" key="4">
    <source>
        <dbReference type="ARBA" id="ARBA00022989"/>
    </source>
</evidence>
<dbReference type="PANTHER" id="PTHR30509:SF9">
    <property type="entry name" value="MULTIDRUG RESISTANCE PROTEIN MDTO"/>
    <property type="match status" value="1"/>
</dbReference>
<evidence type="ECO:0000259" key="7">
    <source>
        <dbReference type="Pfam" id="PF13515"/>
    </source>
</evidence>
<evidence type="ECO:0000256" key="6">
    <source>
        <dbReference type="ARBA" id="ARBA00043993"/>
    </source>
</evidence>
<dbReference type="EMBL" id="MASW01000005">
    <property type="protein sequence ID" value="PXY22203.1"/>
    <property type="molecule type" value="Genomic_DNA"/>
</dbReference>
<sequence length="382" mass="41034">MTTWRHRALAPARWLREALRAPGREREGLTQSAKMAVAAVAAFLAGQLVDPAQSFIAPYAAVFIMSETVYRSLTNAASQVAALVLGVVLAFVTIQLVPQQIAALAVAVFAGMLIGQWGRLGGSGIWVGVTALLMLTYGSAGNVLYLLYRVAETMIGASIGVAVNTLILPPLHLRDTQHAVERTSADIARQLSDIAEGLRHEWTEDDARDWLHAARSIEAGARYATEVAGQARESTWLNVRNLFPGVHDRRHSAVAHQAAIATLGEVARQLEHIADVLLATSRPGNLSLGLDRDFANGFPALLDAMADAVGRYGRQENREGRGATRLAEALRRILDHHHRLADDGEQSIHPPGAGSGRVTLLLATERAVRAMLEDSTGATAAR</sequence>
<dbReference type="AlphaFoldDB" id="A0A2V4ANE1"/>
<keyword evidence="9" id="KW-1185">Reference proteome</keyword>
<gene>
    <name evidence="8" type="ORF">BAY60_20145</name>
</gene>
<comment type="similarity">
    <text evidence="6">Belongs to the YccS/YhfK family.</text>
</comment>
<keyword evidence="4" id="KW-1133">Transmembrane helix</keyword>
<evidence type="ECO:0000256" key="1">
    <source>
        <dbReference type="ARBA" id="ARBA00004651"/>
    </source>
</evidence>
<evidence type="ECO:0000256" key="5">
    <source>
        <dbReference type="ARBA" id="ARBA00023136"/>
    </source>
</evidence>
<dbReference type="GO" id="GO:0005886">
    <property type="term" value="C:plasma membrane"/>
    <property type="evidence" value="ECO:0007669"/>
    <property type="project" value="UniProtKB-SubCell"/>
</dbReference>
<dbReference type="OrthoDB" id="4458428at2"/>
<comment type="subcellular location">
    <subcellularLocation>
        <location evidence="1">Cell membrane</location>
        <topology evidence="1">Multi-pass membrane protein</topology>
    </subcellularLocation>
</comment>
<evidence type="ECO:0000256" key="3">
    <source>
        <dbReference type="ARBA" id="ARBA00022692"/>
    </source>
</evidence>
<evidence type="ECO:0000313" key="9">
    <source>
        <dbReference type="Proteomes" id="UP000249915"/>
    </source>
</evidence>
<dbReference type="InterPro" id="IPR049453">
    <property type="entry name" value="Memb_transporter_dom"/>
</dbReference>